<keyword evidence="4" id="KW-0964">Secreted</keyword>
<dbReference type="InterPro" id="IPR006315">
    <property type="entry name" value="OM_autotransptr_brl_dom"/>
</dbReference>
<keyword evidence="5" id="KW-0732">Signal</keyword>
<dbReference type="GO" id="GO:0006508">
    <property type="term" value="P:proteolysis"/>
    <property type="evidence" value="ECO:0007669"/>
    <property type="project" value="UniProtKB-KW"/>
</dbReference>
<protein>
    <submittedName>
        <fullName evidence="9">Extracellular serine protease</fullName>
        <ecNumber evidence="9">3.4.21.-</ecNumber>
    </submittedName>
</protein>
<comment type="caution">
    <text evidence="9">The sequence shown here is derived from an EMBL/GenBank/DDBJ whole genome shotgun (WGS) entry which is preliminary data.</text>
</comment>
<gene>
    <name evidence="9" type="ORF">CUZ56_00060</name>
</gene>
<accession>A0A433SFW0</accession>
<feature type="domain" description="Autotransporter" evidence="8">
    <location>
        <begin position="929"/>
        <end position="1210"/>
    </location>
</feature>
<dbReference type="GO" id="GO:0009279">
    <property type="term" value="C:cell outer membrane"/>
    <property type="evidence" value="ECO:0007669"/>
    <property type="project" value="UniProtKB-SubCell"/>
</dbReference>
<evidence type="ECO:0000256" key="4">
    <source>
        <dbReference type="ARBA" id="ARBA00022525"/>
    </source>
</evidence>
<evidence type="ECO:0000259" key="8">
    <source>
        <dbReference type="PROSITE" id="PS51208"/>
    </source>
</evidence>
<name>A0A433SFW0_9BURK</name>
<dbReference type="Gene3D" id="2.40.128.130">
    <property type="entry name" value="Autotransporter beta-domain"/>
    <property type="match status" value="1"/>
</dbReference>
<evidence type="ECO:0000256" key="2">
    <source>
        <dbReference type="ARBA" id="ARBA00004442"/>
    </source>
</evidence>
<proteinExistence type="predicted"/>
<dbReference type="InterPro" id="IPR036709">
    <property type="entry name" value="Autotransporte_beta_dom_sf"/>
</dbReference>
<keyword evidence="9" id="KW-0645">Protease</keyword>
<comment type="subcellular location">
    <subcellularLocation>
        <location evidence="1">Cell envelope</location>
    </subcellularLocation>
    <subcellularLocation>
        <location evidence="2">Cell outer membrane</location>
    </subcellularLocation>
    <subcellularLocation>
        <location evidence="3">Secreted</location>
    </subcellularLocation>
</comment>
<dbReference type="SMART" id="SM00869">
    <property type="entry name" value="Autotransporter"/>
    <property type="match status" value="1"/>
</dbReference>
<dbReference type="NCBIfam" id="TIGR01414">
    <property type="entry name" value="autotrans_barl"/>
    <property type="match status" value="1"/>
</dbReference>
<sequence length="1210" mass="123930" precursor="true">MFGSSSSVSMTLPDSLTMSGAAGGTTITMNNGAGSYGRFALSTSSTNKTFSIFNVTFTGGYVSGSGAVFGLTGGSSKITMSGNDVAFTSNIATNQGGAIYANNTGGIEFSGEVTFSNNYAQNTSSAGGAIYSASNVIFSDTSATATFTGNYSRGSGGAIWTDGSVTVAGNAEFQNNQTSYQQSYGYGGAIRTKSGFYATNTNGTINFANNSAYSGGGALDSNSNVSFAGNASFTNNRTTTGVGGAIRIDSAAATSNVTFTNPNGIIQFEQNYAATYGGGIYAYTVTGAGHMFLDQNIAGQSGGAIYTLASTSLGSTGTQLEITGNKAGFNNTGTSVVTTSGYGGAVFSAGTIRLASNAGDISSNIASGYGGALYAQGQTELAGQMSFADNLALYYDGGAVYAQQALQVEATGSSGISFVSNMAAQNGGAIFLQGSGTAAQNTSTLQANSGNIIFSGNKSQATRVGLTLTGGVANAIHLNNASANSTLNLLAQSNQYIAFLDPITSTAANGNVAININSNDGGVSTTGGRVIFSGENFAAGSADVQSNVYANTTVYGGTFEVKDNAQYGASTADNTSFTVKQGGQLLSTASSSVVDNIVRAQDIGFDHGASITANGSGTLTLDAQAVTLGSSASDAVNVNVNNSDVFTLDATLSGAGGIAKQGSGTLVLNTVNTNTGLNTINHGTLLLGESSAHTTAQLSGDIQVNNGGVLSGFGAATGVVHVGNGGTIAPGNAAGVQTGTLYLGQAILGAGSTFQYEALPDGSVDLLVVDSTLGTGDGTVTINSGARLDVQGGPGTWKADREYTLITADGGVSGTFTEVDKHLAFLDHEVLYNPDSVQLVFTRNSTSFDNVGLTYNQRNTGTGIESLGAGNLVYDAIVSMTAQQARDSFDNLSGEIHGSVKSAALHNSRYVRNAVSQHLSENQGAAQPDPDAHRNLWVSTWAHDGSLKNDGNATRLDNKGWGVLVGYDAYENNGTVAGVALGYEQTELDAASTRSSSADVDAVHMMVYGRSSLGPVDLKGGAGYSWLDVDTQRHVTVPTLVSDNEASYKGGLFQMFVEGSHTFTLTEQASLTPYASLAYQRVKTRSFTEKADTVPGVYTQLHNNSTSDGLATSTLGVRGNWQLSETGTNLYADLGWQHQFGSTAPEVSLNFAGGTRFNVRGTEVNRNAVQIGIGANIILQPNMQLSVGYEGLFGNQSRDHAAKLLWEIKF</sequence>
<dbReference type="SUPFAM" id="SSF103515">
    <property type="entry name" value="Autotransporter"/>
    <property type="match status" value="1"/>
</dbReference>
<keyword evidence="6" id="KW-0472">Membrane</keyword>
<dbReference type="Pfam" id="PF02415">
    <property type="entry name" value="Chlam_PMP"/>
    <property type="match status" value="4"/>
</dbReference>
<dbReference type="EMBL" id="PQSP01000001">
    <property type="protein sequence ID" value="RUS67586.1"/>
    <property type="molecule type" value="Genomic_DNA"/>
</dbReference>
<evidence type="ECO:0000313" key="10">
    <source>
        <dbReference type="Proteomes" id="UP000286947"/>
    </source>
</evidence>
<evidence type="ECO:0000313" key="9">
    <source>
        <dbReference type="EMBL" id="RUS67586.1"/>
    </source>
</evidence>
<evidence type="ECO:0000256" key="3">
    <source>
        <dbReference type="ARBA" id="ARBA00004613"/>
    </source>
</evidence>
<dbReference type="AlphaFoldDB" id="A0A433SFW0"/>
<organism evidence="9 10">
    <name type="scientific">Saezia sanguinis</name>
    <dbReference type="NCBI Taxonomy" id="1965230"/>
    <lineage>
        <taxon>Bacteria</taxon>
        <taxon>Pseudomonadati</taxon>
        <taxon>Pseudomonadota</taxon>
        <taxon>Betaproteobacteria</taxon>
        <taxon>Burkholderiales</taxon>
        <taxon>Saeziaceae</taxon>
        <taxon>Saezia</taxon>
    </lineage>
</organism>
<dbReference type="InterPro" id="IPR005546">
    <property type="entry name" value="Autotransporte_beta"/>
</dbReference>
<dbReference type="GO" id="GO:0008233">
    <property type="term" value="F:peptidase activity"/>
    <property type="evidence" value="ECO:0007669"/>
    <property type="project" value="UniProtKB-KW"/>
</dbReference>
<dbReference type="InterPro" id="IPR006626">
    <property type="entry name" value="PbH1"/>
</dbReference>
<dbReference type="Pfam" id="PF03797">
    <property type="entry name" value="Autotransporter"/>
    <property type="match status" value="1"/>
</dbReference>
<dbReference type="InterPro" id="IPR011050">
    <property type="entry name" value="Pectin_lyase_fold/virulence"/>
</dbReference>
<dbReference type="EC" id="3.4.21.-" evidence="9"/>
<dbReference type="PROSITE" id="PS51208">
    <property type="entry name" value="AUTOTRANSPORTER"/>
    <property type="match status" value="1"/>
</dbReference>
<dbReference type="SUPFAM" id="SSF51126">
    <property type="entry name" value="Pectin lyase-like"/>
    <property type="match status" value="2"/>
</dbReference>
<dbReference type="NCBIfam" id="TIGR01376">
    <property type="entry name" value="POMP_repeat"/>
    <property type="match status" value="4"/>
</dbReference>
<dbReference type="InterPro" id="IPR003368">
    <property type="entry name" value="POMP_repeat"/>
</dbReference>
<evidence type="ECO:0000256" key="5">
    <source>
        <dbReference type="ARBA" id="ARBA00022729"/>
    </source>
</evidence>
<evidence type="ECO:0000256" key="7">
    <source>
        <dbReference type="ARBA" id="ARBA00023237"/>
    </source>
</evidence>
<dbReference type="GO" id="GO:0005576">
    <property type="term" value="C:extracellular region"/>
    <property type="evidence" value="ECO:0007669"/>
    <property type="project" value="UniProtKB-SubCell"/>
</dbReference>
<keyword evidence="9" id="KW-0378">Hydrolase</keyword>
<keyword evidence="7" id="KW-0998">Cell outer membrane</keyword>
<evidence type="ECO:0000256" key="1">
    <source>
        <dbReference type="ARBA" id="ARBA00004196"/>
    </source>
</evidence>
<dbReference type="Proteomes" id="UP000286947">
    <property type="component" value="Unassembled WGS sequence"/>
</dbReference>
<reference evidence="9 10" key="1">
    <citation type="submission" date="2018-01" db="EMBL/GenBank/DDBJ databases">
        <title>Saezia sanguinis gen. nov., sp. nov., in the order Burkholderiales isolated from human blood.</title>
        <authorList>
            <person name="Medina-Pascual M.J."/>
            <person name="Valdezate S."/>
            <person name="Monzon S."/>
            <person name="Cuesta I."/>
            <person name="Carrasco G."/>
            <person name="Villalon P."/>
            <person name="Saez-Nieto J.A."/>
        </authorList>
    </citation>
    <scope>NUCLEOTIDE SEQUENCE [LARGE SCALE GENOMIC DNA]</scope>
    <source>
        <strain evidence="9 10">CNM695-12</strain>
    </source>
</reference>
<dbReference type="SMART" id="SM00710">
    <property type="entry name" value="PbH1"/>
    <property type="match status" value="6"/>
</dbReference>
<keyword evidence="10" id="KW-1185">Reference proteome</keyword>
<evidence type="ECO:0000256" key="6">
    <source>
        <dbReference type="ARBA" id="ARBA00023136"/>
    </source>
</evidence>